<dbReference type="EMBL" id="JASCZI010032401">
    <property type="protein sequence ID" value="MED6128223.1"/>
    <property type="molecule type" value="Genomic_DNA"/>
</dbReference>
<evidence type="ECO:0000313" key="2">
    <source>
        <dbReference type="EMBL" id="MED6128223.1"/>
    </source>
</evidence>
<keyword evidence="3" id="KW-1185">Reference proteome</keyword>
<accession>A0ABU6RWR2</accession>
<sequence>MVRFQLGRDTQGMAMRTHRLLWCIRIGFGFGLQAFLRDLLIPRALFSHFRSELCSLKPEKLECTHKGIMWNDSLLEDIEKQSRFDRLWTRMAEVE</sequence>
<gene>
    <name evidence="2" type="ORF">PIB30_095538</name>
</gene>
<reference evidence="2 3" key="1">
    <citation type="journal article" date="2023" name="Plants (Basel)">
        <title>Bridging the Gap: Combining Genomics and Transcriptomics Approaches to Understand Stylosanthes scabra, an Orphan Legume from the Brazilian Caatinga.</title>
        <authorList>
            <person name="Ferreira-Neto J.R.C."/>
            <person name="da Silva M.D."/>
            <person name="Binneck E."/>
            <person name="de Melo N.F."/>
            <person name="da Silva R.H."/>
            <person name="de Melo A.L.T.M."/>
            <person name="Pandolfi V."/>
            <person name="Bustamante F.O."/>
            <person name="Brasileiro-Vidal A.C."/>
            <person name="Benko-Iseppon A.M."/>
        </authorList>
    </citation>
    <scope>NUCLEOTIDE SEQUENCE [LARGE SCALE GENOMIC DNA]</scope>
    <source>
        <tissue evidence="2">Leaves</tissue>
    </source>
</reference>
<organism evidence="2 3">
    <name type="scientific">Stylosanthes scabra</name>
    <dbReference type="NCBI Taxonomy" id="79078"/>
    <lineage>
        <taxon>Eukaryota</taxon>
        <taxon>Viridiplantae</taxon>
        <taxon>Streptophyta</taxon>
        <taxon>Embryophyta</taxon>
        <taxon>Tracheophyta</taxon>
        <taxon>Spermatophyta</taxon>
        <taxon>Magnoliopsida</taxon>
        <taxon>eudicotyledons</taxon>
        <taxon>Gunneridae</taxon>
        <taxon>Pentapetalae</taxon>
        <taxon>rosids</taxon>
        <taxon>fabids</taxon>
        <taxon>Fabales</taxon>
        <taxon>Fabaceae</taxon>
        <taxon>Papilionoideae</taxon>
        <taxon>50 kb inversion clade</taxon>
        <taxon>dalbergioids sensu lato</taxon>
        <taxon>Dalbergieae</taxon>
        <taxon>Pterocarpus clade</taxon>
        <taxon>Stylosanthes</taxon>
    </lineage>
</organism>
<keyword evidence="1" id="KW-0472">Membrane</keyword>
<evidence type="ECO:0000313" key="3">
    <source>
        <dbReference type="Proteomes" id="UP001341840"/>
    </source>
</evidence>
<protein>
    <submittedName>
        <fullName evidence="2">Uncharacterized protein</fullName>
    </submittedName>
</protein>
<evidence type="ECO:0000256" key="1">
    <source>
        <dbReference type="SAM" id="Phobius"/>
    </source>
</evidence>
<name>A0ABU6RWR2_9FABA</name>
<keyword evidence="1" id="KW-1133">Transmembrane helix</keyword>
<comment type="caution">
    <text evidence="2">The sequence shown here is derived from an EMBL/GenBank/DDBJ whole genome shotgun (WGS) entry which is preliminary data.</text>
</comment>
<dbReference type="Proteomes" id="UP001341840">
    <property type="component" value="Unassembled WGS sequence"/>
</dbReference>
<keyword evidence="1" id="KW-0812">Transmembrane</keyword>
<proteinExistence type="predicted"/>
<feature type="transmembrane region" description="Helical" evidence="1">
    <location>
        <begin position="20"/>
        <end position="36"/>
    </location>
</feature>